<dbReference type="Pfam" id="PF08905">
    <property type="entry name" value="DUF1850"/>
    <property type="match status" value="1"/>
</dbReference>
<name>A0ABP6VRQ6_9GAMM</name>
<dbReference type="EMBL" id="BAABCX010000002">
    <property type="protein sequence ID" value="GAA3538756.1"/>
    <property type="molecule type" value="Genomic_DNA"/>
</dbReference>
<reference evidence="2" key="1">
    <citation type="journal article" date="2019" name="Int. J. Syst. Evol. Microbiol.">
        <title>The Global Catalogue of Microorganisms (GCM) 10K type strain sequencing project: providing services to taxonomists for standard genome sequencing and annotation.</title>
        <authorList>
            <consortium name="The Broad Institute Genomics Platform"/>
            <consortium name="The Broad Institute Genome Sequencing Center for Infectious Disease"/>
            <person name="Wu L."/>
            <person name="Ma J."/>
        </authorList>
    </citation>
    <scope>NUCLEOTIDE SEQUENCE [LARGE SCALE GENOMIC DNA]</scope>
    <source>
        <strain evidence="2">JCM 17110</strain>
    </source>
</reference>
<dbReference type="RefSeq" id="WP_344957103.1">
    <property type="nucleotide sequence ID" value="NZ_BAABCX010000002.1"/>
</dbReference>
<gene>
    <name evidence="1" type="ORF">GCM10022394_18020</name>
</gene>
<comment type="caution">
    <text evidence="1">The sequence shown here is derived from an EMBL/GenBank/DDBJ whole genome shotgun (WGS) entry which is preliminary data.</text>
</comment>
<proteinExistence type="predicted"/>
<evidence type="ECO:0000313" key="1">
    <source>
        <dbReference type="EMBL" id="GAA3538756.1"/>
    </source>
</evidence>
<sequence>MLCLATTATKVMLVTASFTLSWIHSVEKIQWREHYQLDGHELLLTEARVQGSGAGMEPPPEARLHQGVWYWQPDIRLPQISLADSEFTADYTLCLDSDLCRPLSHWVPAGQGVSLSACTTTEVN</sequence>
<dbReference type="InterPro" id="IPR015001">
    <property type="entry name" value="DUF1850"/>
</dbReference>
<evidence type="ECO:0000313" key="2">
    <source>
        <dbReference type="Proteomes" id="UP001500795"/>
    </source>
</evidence>
<accession>A0ABP6VRQ6</accession>
<protein>
    <submittedName>
        <fullName evidence="1">DUF1850 domain-containing protein</fullName>
    </submittedName>
</protein>
<dbReference type="Proteomes" id="UP001500795">
    <property type="component" value="Unassembled WGS sequence"/>
</dbReference>
<organism evidence="1 2">
    <name type="scientific">Zobellella aerophila</name>
    <dbReference type="NCBI Taxonomy" id="870480"/>
    <lineage>
        <taxon>Bacteria</taxon>
        <taxon>Pseudomonadati</taxon>
        <taxon>Pseudomonadota</taxon>
        <taxon>Gammaproteobacteria</taxon>
        <taxon>Aeromonadales</taxon>
        <taxon>Aeromonadaceae</taxon>
        <taxon>Zobellella</taxon>
    </lineage>
</organism>
<keyword evidence="2" id="KW-1185">Reference proteome</keyword>